<reference evidence="1 2" key="1">
    <citation type="submission" date="2016-10" db="EMBL/GenBank/DDBJ databases">
        <authorList>
            <person name="de Groot N.N."/>
        </authorList>
    </citation>
    <scope>NUCLEOTIDE SEQUENCE [LARGE SCALE GENOMIC DNA]</scope>
    <source>
        <strain evidence="1 2">ATCC 51327</strain>
    </source>
</reference>
<dbReference type="Gene3D" id="1.10.10.60">
    <property type="entry name" value="Homeodomain-like"/>
    <property type="match status" value="1"/>
</dbReference>
<dbReference type="Proteomes" id="UP000199006">
    <property type="component" value="Unassembled WGS sequence"/>
</dbReference>
<accession>A0A1I4K895</accession>
<gene>
    <name evidence="1" type="ORF">SAMN02983006_01930</name>
</gene>
<organism evidence="1 2">
    <name type="scientific">Halanaerobium salsuginis</name>
    <dbReference type="NCBI Taxonomy" id="29563"/>
    <lineage>
        <taxon>Bacteria</taxon>
        <taxon>Bacillati</taxon>
        <taxon>Bacillota</taxon>
        <taxon>Clostridia</taxon>
        <taxon>Halanaerobiales</taxon>
        <taxon>Halanaerobiaceae</taxon>
        <taxon>Halanaerobium</taxon>
    </lineage>
</organism>
<proteinExistence type="predicted"/>
<dbReference type="STRING" id="29563.SAMN02983006_01930"/>
<name>A0A1I4K895_9FIRM</name>
<evidence type="ECO:0000313" key="1">
    <source>
        <dbReference type="EMBL" id="SFL74839.1"/>
    </source>
</evidence>
<protein>
    <recommendedName>
        <fullName evidence="3">Helix-turn-helix domain of resolvase</fullName>
    </recommendedName>
</protein>
<evidence type="ECO:0000313" key="2">
    <source>
        <dbReference type="Proteomes" id="UP000199006"/>
    </source>
</evidence>
<dbReference type="AlphaFoldDB" id="A0A1I4K895"/>
<evidence type="ECO:0008006" key="3">
    <source>
        <dbReference type="Google" id="ProtNLM"/>
    </source>
</evidence>
<feature type="non-terminal residue" evidence="1">
    <location>
        <position position="48"/>
    </location>
</feature>
<sequence length="48" mass="5663">MTLAMTDINDIKKLYFKKGLNVAEIMRKTGHDRKTINKYLDMNDFNLV</sequence>
<dbReference type="EMBL" id="FOTI01000029">
    <property type="protein sequence ID" value="SFL74839.1"/>
    <property type="molecule type" value="Genomic_DNA"/>
</dbReference>
<keyword evidence="2" id="KW-1185">Reference proteome</keyword>